<feature type="region of interest" description="Disordered" evidence="1">
    <location>
        <begin position="47"/>
        <end position="154"/>
    </location>
</feature>
<organism evidence="4 5">
    <name type="scientific">Gracilibacillus salinarum</name>
    <dbReference type="NCBI Taxonomy" id="2932255"/>
    <lineage>
        <taxon>Bacteria</taxon>
        <taxon>Bacillati</taxon>
        <taxon>Bacillota</taxon>
        <taxon>Bacilli</taxon>
        <taxon>Bacillales</taxon>
        <taxon>Bacillaceae</taxon>
        <taxon>Gracilibacillus</taxon>
    </lineage>
</organism>
<feature type="domain" description="DUF1510" evidence="3">
    <location>
        <begin position="133"/>
        <end position="223"/>
    </location>
</feature>
<name>A0ABY4GP02_9BACI</name>
<keyword evidence="5" id="KW-1185">Reference proteome</keyword>
<evidence type="ECO:0000313" key="5">
    <source>
        <dbReference type="Proteomes" id="UP000831537"/>
    </source>
</evidence>
<feature type="transmembrane region" description="Helical" evidence="2">
    <location>
        <begin position="21"/>
        <end position="44"/>
    </location>
</feature>
<dbReference type="Proteomes" id="UP000831537">
    <property type="component" value="Chromosome"/>
</dbReference>
<sequence length="230" mass="25458">MSDKFGKITRKNRYEKKRTNTKAITWLTAIGGVLAVLIITLVIVGGGDEEPTASGSDNSADSEPDNHELNNPSDESTDMSPEEESSEKELEVVEDEDNQNQEESNDEDEEASSDEETETQQVESNDSNVSEAYEGNWQAVDSEQSEPAMTFEKGSVDWNEMQKAVEVATGIPVGEQVVWYLGRAGEQQAEATVSPTSNQDQTYRVSLQWAEGKGWQPTLVEELKENDKKS</sequence>
<dbReference type="EMBL" id="CP095071">
    <property type="protein sequence ID" value="UOQ86098.1"/>
    <property type="molecule type" value="Genomic_DNA"/>
</dbReference>
<keyword evidence="2" id="KW-1133">Transmembrane helix</keyword>
<evidence type="ECO:0000256" key="2">
    <source>
        <dbReference type="SAM" id="Phobius"/>
    </source>
</evidence>
<evidence type="ECO:0000256" key="1">
    <source>
        <dbReference type="SAM" id="MobiDB-lite"/>
    </source>
</evidence>
<gene>
    <name evidence="4" type="ORF">MUN87_04140</name>
</gene>
<proteinExistence type="predicted"/>
<evidence type="ECO:0000313" key="4">
    <source>
        <dbReference type="EMBL" id="UOQ86098.1"/>
    </source>
</evidence>
<reference evidence="4 5" key="1">
    <citation type="submission" date="2022-04" db="EMBL/GenBank/DDBJ databases">
        <title>Gracilibacillus sp. isolated from saltern.</title>
        <authorList>
            <person name="Won M."/>
            <person name="Lee C.-M."/>
            <person name="Woen H.-Y."/>
            <person name="Kwon S.-W."/>
        </authorList>
    </citation>
    <scope>NUCLEOTIDE SEQUENCE [LARGE SCALE GENOMIC DNA]</scope>
    <source>
        <strain evidence="4 5">SSPM10-3</strain>
    </source>
</reference>
<protein>
    <submittedName>
        <fullName evidence="4">YrrS family protein</fullName>
    </submittedName>
</protein>
<dbReference type="RefSeq" id="WP_244746419.1">
    <property type="nucleotide sequence ID" value="NZ_CP095071.1"/>
</dbReference>
<evidence type="ECO:0000259" key="3">
    <source>
        <dbReference type="Pfam" id="PF07423"/>
    </source>
</evidence>
<dbReference type="InterPro" id="IPR009988">
    <property type="entry name" value="DUF1510"/>
</dbReference>
<feature type="compositionally biased region" description="Polar residues" evidence="1">
    <location>
        <begin position="121"/>
        <end position="130"/>
    </location>
</feature>
<dbReference type="Pfam" id="PF07423">
    <property type="entry name" value="DUF1510"/>
    <property type="match status" value="1"/>
</dbReference>
<keyword evidence="2" id="KW-0472">Membrane</keyword>
<feature type="compositionally biased region" description="Acidic residues" evidence="1">
    <location>
        <begin position="75"/>
        <end position="118"/>
    </location>
</feature>
<accession>A0ABY4GP02</accession>
<keyword evidence="2" id="KW-0812">Transmembrane</keyword>